<protein>
    <submittedName>
        <fullName evidence="2">Hypothetical_protein</fullName>
    </submittedName>
</protein>
<comment type="caution">
    <text evidence="1">The sequence shown here is derived from an EMBL/GenBank/DDBJ whole genome shotgun (WGS) entry which is preliminary data.</text>
</comment>
<name>A0AA86PME9_9EUKA</name>
<dbReference type="AlphaFoldDB" id="A0AA86PME9"/>
<keyword evidence="3" id="KW-1185">Reference proteome</keyword>
<accession>A0AA86PME9</accession>
<reference evidence="1" key="1">
    <citation type="submission" date="2023-06" db="EMBL/GenBank/DDBJ databases">
        <authorList>
            <person name="Kurt Z."/>
        </authorList>
    </citation>
    <scope>NUCLEOTIDE SEQUENCE</scope>
</reference>
<gene>
    <name evidence="1" type="ORF">HINF_LOCUS27473</name>
    <name evidence="2" type="ORF">HINF_LOCUS59188</name>
</gene>
<sequence>MQLLSQVFSKNIFVLLRNRNLVYTKYQWVLTGNQLCVNQLQFSNQILVYCERAENLVSRSYSSYISSSSSSPVHYSLNTQKVQNSALNFTFAQNFLPSFALFGFVAQISIIDSNLAVQIQNTAQSSLICLSCDLSVQTSVFLFVSNGFNVSGLVSTPVNSILVNKTAFNCRLIAKFYSGGLILNGTDTNIQINELKMNIYLEGIVKGNLMGFVSEVTITSQLMKICSNVEPAAGSGDLTLVVELDCSLCAELFYVYGLCQDQLVNGEINGRNISCTNELIFDGEKCTCKEGKILNASSCVDTIQITSLMIQNQNELELFANQIDIRIFNNITDLNNTVVNNFTTINSTMNELTSTFAQLSKTVIDQNLIIQQQQETIQSQSQFVNIFNLSTINMTMLNITAANAIIENIYTKTQIDQLIQQNISEVQSQHKPRGIGEIMTTFVYLNQTFVHQNQTYVLCNGGATEGIYPNLYSMGLTQIPNMGDTFLKGTTNSSFSNNNSFFNSNNITLTIDQMPAHNHTSRGYSSTDGYGGWEMTGEGTAFDYETSQTGGSTPIDIQPRHKLVFYYIVVD</sequence>
<evidence type="ECO:0000313" key="3">
    <source>
        <dbReference type="Proteomes" id="UP001642409"/>
    </source>
</evidence>
<dbReference type="Proteomes" id="UP001642409">
    <property type="component" value="Unassembled WGS sequence"/>
</dbReference>
<proteinExistence type="predicted"/>
<organism evidence="1">
    <name type="scientific">Hexamita inflata</name>
    <dbReference type="NCBI Taxonomy" id="28002"/>
    <lineage>
        <taxon>Eukaryota</taxon>
        <taxon>Metamonada</taxon>
        <taxon>Diplomonadida</taxon>
        <taxon>Hexamitidae</taxon>
        <taxon>Hexamitinae</taxon>
        <taxon>Hexamita</taxon>
    </lineage>
</organism>
<evidence type="ECO:0000313" key="2">
    <source>
        <dbReference type="EMBL" id="CAL6079032.1"/>
    </source>
</evidence>
<dbReference type="EMBL" id="CAXDID020000338">
    <property type="protein sequence ID" value="CAL6079032.1"/>
    <property type="molecule type" value="Genomic_DNA"/>
</dbReference>
<dbReference type="EMBL" id="CATOUU010000668">
    <property type="protein sequence ID" value="CAI9939828.1"/>
    <property type="molecule type" value="Genomic_DNA"/>
</dbReference>
<reference evidence="2 3" key="2">
    <citation type="submission" date="2024-07" db="EMBL/GenBank/DDBJ databases">
        <authorList>
            <person name="Akdeniz Z."/>
        </authorList>
    </citation>
    <scope>NUCLEOTIDE SEQUENCE [LARGE SCALE GENOMIC DNA]</scope>
</reference>
<evidence type="ECO:0000313" key="1">
    <source>
        <dbReference type="EMBL" id="CAI9939828.1"/>
    </source>
</evidence>
<dbReference type="SUPFAM" id="SSF88874">
    <property type="entry name" value="Receptor-binding domain of short tail fibre protein gp12"/>
    <property type="match status" value="1"/>
</dbReference>